<evidence type="ECO:0000313" key="4">
    <source>
        <dbReference type="EMBL" id="TWI95886.1"/>
    </source>
</evidence>
<keyword evidence="2" id="KW-0732">Signal</keyword>
<keyword evidence="4" id="KW-0326">Glycosidase</keyword>
<dbReference type="Gene3D" id="3.20.20.80">
    <property type="entry name" value="Glycosidases"/>
    <property type="match status" value="1"/>
</dbReference>
<feature type="chain" id="PRO_5021911398" evidence="2">
    <location>
        <begin position="23"/>
        <end position="526"/>
    </location>
</feature>
<evidence type="ECO:0000256" key="2">
    <source>
        <dbReference type="SAM" id="SignalP"/>
    </source>
</evidence>
<keyword evidence="5" id="KW-1185">Reference proteome</keyword>
<dbReference type="PANTHER" id="PTHR10357:SF179">
    <property type="entry name" value="NEUTRAL AND BASIC AMINO ACID TRANSPORT PROTEIN RBAT"/>
    <property type="match status" value="1"/>
</dbReference>
<dbReference type="InterPro" id="IPR013780">
    <property type="entry name" value="Glyco_hydro_b"/>
</dbReference>
<dbReference type="InterPro" id="IPR017853">
    <property type="entry name" value="GH"/>
</dbReference>
<dbReference type="Pfam" id="PF00128">
    <property type="entry name" value="Alpha-amylase"/>
    <property type="match status" value="1"/>
</dbReference>
<organism evidence="4 5">
    <name type="scientific">Mucilaginibacter frigoritolerans</name>
    <dbReference type="NCBI Taxonomy" id="652788"/>
    <lineage>
        <taxon>Bacteria</taxon>
        <taxon>Pseudomonadati</taxon>
        <taxon>Bacteroidota</taxon>
        <taxon>Sphingobacteriia</taxon>
        <taxon>Sphingobacteriales</taxon>
        <taxon>Sphingobacteriaceae</taxon>
        <taxon>Mucilaginibacter</taxon>
    </lineage>
</organism>
<evidence type="ECO:0000259" key="3">
    <source>
        <dbReference type="SMART" id="SM00642"/>
    </source>
</evidence>
<accession>A0A562TS40</accession>
<dbReference type="SMART" id="SM00642">
    <property type="entry name" value="Aamy"/>
    <property type="match status" value="1"/>
</dbReference>
<dbReference type="EMBL" id="VLLI01000014">
    <property type="protein sequence ID" value="TWI95886.1"/>
    <property type="molecule type" value="Genomic_DNA"/>
</dbReference>
<dbReference type="RefSeq" id="WP_144915600.1">
    <property type="nucleotide sequence ID" value="NZ_VLLI01000014.1"/>
</dbReference>
<dbReference type="PANTHER" id="PTHR10357">
    <property type="entry name" value="ALPHA-AMYLASE FAMILY MEMBER"/>
    <property type="match status" value="1"/>
</dbReference>
<proteinExistence type="inferred from homology"/>
<evidence type="ECO:0000313" key="5">
    <source>
        <dbReference type="Proteomes" id="UP000317010"/>
    </source>
</evidence>
<dbReference type="OrthoDB" id="9806009at2"/>
<feature type="domain" description="Glycosyl hydrolase family 13 catalytic" evidence="3">
    <location>
        <begin position="39"/>
        <end position="404"/>
    </location>
</feature>
<dbReference type="InterPro" id="IPR006047">
    <property type="entry name" value="GH13_cat_dom"/>
</dbReference>
<comment type="similarity">
    <text evidence="1">Belongs to the glycosyl hydrolase 13 family.</text>
</comment>
<keyword evidence="4" id="KW-0378">Hydrolase</keyword>
<dbReference type="SUPFAM" id="SSF51011">
    <property type="entry name" value="Glycosyl hydrolase domain"/>
    <property type="match status" value="1"/>
</dbReference>
<dbReference type="SUPFAM" id="SSF51445">
    <property type="entry name" value="(Trans)glycosidases"/>
    <property type="match status" value="1"/>
</dbReference>
<dbReference type="Gene3D" id="2.60.40.1180">
    <property type="entry name" value="Golgi alpha-mannosidase II"/>
    <property type="match status" value="1"/>
</dbReference>
<reference evidence="4 5" key="1">
    <citation type="submission" date="2019-07" db="EMBL/GenBank/DDBJ databases">
        <title>Genomic Encyclopedia of Archaeal and Bacterial Type Strains, Phase II (KMG-II): from individual species to whole genera.</title>
        <authorList>
            <person name="Goeker M."/>
        </authorList>
    </citation>
    <scope>NUCLEOTIDE SEQUENCE [LARGE SCALE GENOMIC DNA]</scope>
    <source>
        <strain evidence="4 5">ATCC BAA-1854</strain>
    </source>
</reference>
<dbReference type="InterPro" id="IPR045857">
    <property type="entry name" value="O16G_dom_2"/>
</dbReference>
<dbReference type="Gene3D" id="3.90.400.10">
    <property type="entry name" value="Oligo-1,6-glucosidase, Domain 2"/>
    <property type="match status" value="1"/>
</dbReference>
<dbReference type="Proteomes" id="UP000317010">
    <property type="component" value="Unassembled WGS sequence"/>
</dbReference>
<evidence type="ECO:0000256" key="1">
    <source>
        <dbReference type="ARBA" id="ARBA00008061"/>
    </source>
</evidence>
<name>A0A562TS40_9SPHI</name>
<dbReference type="GO" id="GO:0009313">
    <property type="term" value="P:oligosaccharide catabolic process"/>
    <property type="evidence" value="ECO:0007669"/>
    <property type="project" value="TreeGrafter"/>
</dbReference>
<dbReference type="AlphaFoldDB" id="A0A562TS40"/>
<gene>
    <name evidence="4" type="ORF">JN11_04161</name>
</gene>
<protein>
    <submittedName>
        <fullName evidence="4">Glycosidase</fullName>
    </submittedName>
</protein>
<comment type="caution">
    <text evidence="4">The sequence shown here is derived from an EMBL/GenBank/DDBJ whole genome shotgun (WGS) entry which is preliminary data.</text>
</comment>
<sequence>MKIKSLFFIGLLFLFVFGKVHAQSTVNITRSCSNEIIYHIFERSFYDSNDDLHGDLNGIRLKLNYLQKLGVTAILLTPLYESVFYHNYFASNFKKIDPRYGTMQDYLHLIKELHRRGMKLYMDMETQYVTEDHLWWKDGINNLNSPYSDYLLYDDKAHTQPSPIIFNLKGLLGYDSTYRKITTVNLKSAGVLDYNYQLFKFWVDPNNDGKFDDGVDGFRLDHMMDNLDNKPALTNLFNVFWKPLLNRLRQVNPHLKIVAEQANWADFGSDYFNNGGVDRVFAFRLAFAIRSFDKKQLTAAADSTFLSIPAGKQQVVFIENHDMPRFSTGVKGDIRRLKIGATLNLLLGGIPSIYYGQEIGMKGTNAALGATDANDIPNREAFEWYKSDKGKGMALWYKAKGPWKNQFNNDVPDDGISLEEEQDEPNSIWSFYRKVIAIRKANPVISSGDYQTLQNSSDQVFTFMRYDGNKKFVVAVNLSDKAIDTNVNVAGGKGSLISLYGSKKPEIDGSIIKLHLSAYSIEIFTM</sequence>
<dbReference type="GO" id="GO:0004556">
    <property type="term" value="F:alpha-amylase activity"/>
    <property type="evidence" value="ECO:0007669"/>
    <property type="project" value="TreeGrafter"/>
</dbReference>
<feature type="signal peptide" evidence="2">
    <location>
        <begin position="1"/>
        <end position="22"/>
    </location>
</feature>